<feature type="transmembrane region" description="Helical" evidence="5">
    <location>
        <begin position="420"/>
        <end position="438"/>
    </location>
</feature>
<evidence type="ECO:0000259" key="6">
    <source>
        <dbReference type="PROSITE" id="PS50801"/>
    </source>
</evidence>
<feature type="transmembrane region" description="Helical" evidence="5">
    <location>
        <begin position="341"/>
        <end position="360"/>
    </location>
</feature>
<feature type="transmembrane region" description="Helical" evidence="5">
    <location>
        <begin position="262"/>
        <end position="280"/>
    </location>
</feature>
<feature type="domain" description="STAS" evidence="6">
    <location>
        <begin position="530"/>
        <end position="688"/>
    </location>
</feature>
<gene>
    <name evidence="7" type="ORF">HOLleu_04801</name>
</gene>
<organism evidence="7 8">
    <name type="scientific">Holothuria leucospilota</name>
    <name type="common">Black long sea cucumber</name>
    <name type="synonym">Mertensiothuria leucospilota</name>
    <dbReference type="NCBI Taxonomy" id="206669"/>
    <lineage>
        <taxon>Eukaryota</taxon>
        <taxon>Metazoa</taxon>
        <taxon>Echinodermata</taxon>
        <taxon>Eleutherozoa</taxon>
        <taxon>Echinozoa</taxon>
        <taxon>Holothuroidea</taxon>
        <taxon>Aspidochirotacea</taxon>
        <taxon>Aspidochirotida</taxon>
        <taxon>Holothuriidae</taxon>
        <taxon>Holothuria</taxon>
    </lineage>
</organism>
<evidence type="ECO:0000313" key="8">
    <source>
        <dbReference type="Proteomes" id="UP001152320"/>
    </source>
</evidence>
<dbReference type="Gene3D" id="3.30.750.24">
    <property type="entry name" value="STAS domain"/>
    <property type="match status" value="1"/>
</dbReference>
<keyword evidence="8" id="KW-1185">Reference proteome</keyword>
<dbReference type="SUPFAM" id="SSF52091">
    <property type="entry name" value="SpoIIaa-like"/>
    <property type="match status" value="1"/>
</dbReference>
<comment type="caution">
    <text evidence="7">The sequence shown here is derived from an EMBL/GenBank/DDBJ whole genome shotgun (WGS) entry which is preliminary data.</text>
</comment>
<keyword evidence="3 5" id="KW-1133">Transmembrane helix</keyword>
<evidence type="ECO:0000256" key="3">
    <source>
        <dbReference type="ARBA" id="ARBA00022989"/>
    </source>
</evidence>
<feature type="transmembrane region" description="Helical" evidence="5">
    <location>
        <begin position="381"/>
        <end position="400"/>
    </location>
</feature>
<evidence type="ECO:0000256" key="4">
    <source>
        <dbReference type="ARBA" id="ARBA00023136"/>
    </source>
</evidence>
<dbReference type="OrthoDB" id="288203at2759"/>
<accession>A0A9Q1HE41</accession>
<dbReference type="InterPro" id="IPR001902">
    <property type="entry name" value="SLC26A/SulP_fam"/>
</dbReference>
<dbReference type="AlphaFoldDB" id="A0A9Q1HE41"/>
<dbReference type="CDD" id="cd07042">
    <property type="entry name" value="STAS_SulP_like_sulfate_transporter"/>
    <property type="match status" value="1"/>
</dbReference>
<proteinExistence type="predicted"/>
<dbReference type="NCBIfam" id="TIGR00815">
    <property type="entry name" value="sulP"/>
    <property type="match status" value="1"/>
</dbReference>
<dbReference type="PANTHER" id="PTHR11814">
    <property type="entry name" value="SULFATE TRANSPORTER"/>
    <property type="match status" value="1"/>
</dbReference>
<evidence type="ECO:0000256" key="5">
    <source>
        <dbReference type="SAM" id="Phobius"/>
    </source>
</evidence>
<comment type="subcellular location">
    <subcellularLocation>
        <location evidence="1">Membrane</location>
        <topology evidence="1">Multi-pass membrane protein</topology>
    </subcellularLocation>
</comment>
<dbReference type="Pfam" id="PF01740">
    <property type="entry name" value="STAS"/>
    <property type="match status" value="1"/>
</dbReference>
<keyword evidence="2 5" id="KW-0812">Transmembrane</keyword>
<evidence type="ECO:0000256" key="1">
    <source>
        <dbReference type="ARBA" id="ARBA00004141"/>
    </source>
</evidence>
<sequence length="698" mass="77040">MQFNMTTVKTERPSYNDERLRERFALPDDGDDKSLKSRIKAKWDKYSFTEQLKTWFPVITWVPQYNVKKQLLGDILAGITIGVVNIPQGMAFAALTYLPPVFGLYISFFPVIFYALMSSCHHQSWGGFGVTAIMSGEAVSRIIAQGPGTTAVDSSDQMTTLSFMSTTASPMISDTPDLDTVIEVSITIALLVGLIQSLMGFLRMGFVSVYLSKSFIQALTTGAACHVVTSQVATALGIVVPRSSGVFGIIKIWIGIFTKLPTLNWATLVVSLLSLSLLIIMSIMNERWKEKLIVPIPMDMIVVVIMTLSSFLIKLNEKFEVRVVDNIPLGFPPPRIPSPSLFLTLLGDSFAIAIVTYAVNISLGKTIADKHNYKIDDNQEMLASGISNTFASFFLCYVSGPSLARIWIVEKAGGTSQLVSAVNCILVLFIMLFLGTLLEPLPLAVLAILLIFSLKEMIFQVRVLPSLYRQSKWDFVVWVFTCSCVILLGVALGLFISLGFAIIMLAVRIQLPPYKKEGNIEGSELYVDEKTFKVGNHSKCVVFHMESSLCFLNAKNFTDRVLSLPQLQGHGTKELMETSQPKTDSHNDNTDVAVQLNGQFDLPLEDTSVNSKMVFIINCSSFAFVDLDGARTLATIIREYRTRGVNVLLAGCTERVRGMLLGSGQFEKLDKVFYPSVWDAHHSSMQSAENGSQNGGQE</sequence>
<feature type="transmembrane region" description="Helical" evidence="5">
    <location>
        <begin position="97"/>
        <end position="117"/>
    </location>
</feature>
<dbReference type="Pfam" id="PF00916">
    <property type="entry name" value="Sulfate_transp"/>
    <property type="match status" value="1"/>
</dbReference>
<dbReference type="InterPro" id="IPR036513">
    <property type="entry name" value="STAS_dom_sf"/>
</dbReference>
<name>A0A9Q1HE41_HOLLE</name>
<feature type="transmembrane region" description="Helical" evidence="5">
    <location>
        <begin position="292"/>
        <end position="313"/>
    </location>
</feature>
<dbReference type="InterPro" id="IPR011547">
    <property type="entry name" value="SLC26A/SulP_dom"/>
</dbReference>
<dbReference type="GO" id="GO:0055085">
    <property type="term" value="P:transmembrane transport"/>
    <property type="evidence" value="ECO:0007669"/>
    <property type="project" value="InterPro"/>
</dbReference>
<dbReference type="PROSITE" id="PS50801">
    <property type="entry name" value="STAS"/>
    <property type="match status" value="1"/>
</dbReference>
<reference evidence="7" key="1">
    <citation type="submission" date="2021-10" db="EMBL/GenBank/DDBJ databases">
        <title>Tropical sea cucumber genome reveals ecological adaptation and Cuvierian tubules defense mechanism.</title>
        <authorList>
            <person name="Chen T."/>
        </authorList>
    </citation>
    <scope>NUCLEOTIDE SEQUENCE</scope>
    <source>
        <strain evidence="7">Nanhai2018</strain>
        <tissue evidence="7">Muscle</tissue>
    </source>
</reference>
<dbReference type="InterPro" id="IPR002645">
    <property type="entry name" value="STAS_dom"/>
</dbReference>
<protein>
    <submittedName>
        <fullName evidence="7">Prestin</fullName>
    </submittedName>
</protein>
<evidence type="ECO:0000313" key="7">
    <source>
        <dbReference type="EMBL" id="KAJ8046197.1"/>
    </source>
</evidence>
<feature type="transmembrane region" description="Helical" evidence="5">
    <location>
        <begin position="232"/>
        <end position="256"/>
    </location>
</feature>
<feature type="transmembrane region" description="Helical" evidence="5">
    <location>
        <begin position="475"/>
        <end position="507"/>
    </location>
</feature>
<dbReference type="EMBL" id="JAIZAY010000002">
    <property type="protein sequence ID" value="KAJ8046197.1"/>
    <property type="molecule type" value="Genomic_DNA"/>
</dbReference>
<keyword evidence="4 5" id="KW-0472">Membrane</keyword>
<evidence type="ECO:0000256" key="2">
    <source>
        <dbReference type="ARBA" id="ARBA00022692"/>
    </source>
</evidence>
<dbReference type="GO" id="GO:0016020">
    <property type="term" value="C:membrane"/>
    <property type="evidence" value="ECO:0007669"/>
    <property type="project" value="UniProtKB-SubCell"/>
</dbReference>
<feature type="transmembrane region" description="Helical" evidence="5">
    <location>
        <begin position="186"/>
        <end position="211"/>
    </location>
</feature>
<dbReference type="Proteomes" id="UP001152320">
    <property type="component" value="Chromosome 2"/>
</dbReference>